<protein>
    <submittedName>
        <fullName evidence="1">Uncharacterized protein</fullName>
    </submittedName>
</protein>
<gene>
    <name evidence="1" type="ORF">FHS92_001486</name>
</gene>
<name>A0A841IYT5_9SPHN</name>
<evidence type="ECO:0000313" key="1">
    <source>
        <dbReference type="EMBL" id="MBB6123757.1"/>
    </source>
</evidence>
<reference evidence="1 2" key="1">
    <citation type="submission" date="2020-08" db="EMBL/GenBank/DDBJ databases">
        <title>Genomic Encyclopedia of Type Strains, Phase IV (KMG-IV): sequencing the most valuable type-strain genomes for metagenomic binning, comparative biology and taxonomic classification.</title>
        <authorList>
            <person name="Goeker M."/>
        </authorList>
    </citation>
    <scope>NUCLEOTIDE SEQUENCE [LARGE SCALE GENOMIC DNA]</scope>
    <source>
        <strain evidence="1 2">DSM 102255</strain>
    </source>
</reference>
<sequence>MGQGFIRSAILVGSMVVGSTVQAQTVKLPISEGVWVKTDTQCGAAYMVRVYAAGRFGDVYFYGPNQAMGPANETEVLIKTTPGKNGFTVVNEGPLEVSARPKGQAVVRAVSLSEGVQWSEPMKLCAPNALSPKMRAALLRLRLLPTPKRP</sequence>
<organism evidence="1 2">
    <name type="scientific">Sphingobium subterraneum</name>
    <dbReference type="NCBI Taxonomy" id="627688"/>
    <lineage>
        <taxon>Bacteria</taxon>
        <taxon>Pseudomonadati</taxon>
        <taxon>Pseudomonadota</taxon>
        <taxon>Alphaproteobacteria</taxon>
        <taxon>Sphingomonadales</taxon>
        <taxon>Sphingomonadaceae</taxon>
        <taxon>Sphingobium</taxon>
    </lineage>
</organism>
<evidence type="ECO:0000313" key="2">
    <source>
        <dbReference type="Proteomes" id="UP000552700"/>
    </source>
</evidence>
<accession>A0A841IYT5</accession>
<dbReference type="EMBL" id="JACIJP010000002">
    <property type="protein sequence ID" value="MBB6123757.1"/>
    <property type="molecule type" value="Genomic_DNA"/>
</dbReference>
<dbReference type="RefSeq" id="WP_184079173.1">
    <property type="nucleotide sequence ID" value="NZ_JACIJP010000002.1"/>
</dbReference>
<comment type="caution">
    <text evidence="1">The sequence shown here is derived from an EMBL/GenBank/DDBJ whole genome shotgun (WGS) entry which is preliminary data.</text>
</comment>
<keyword evidence="2" id="KW-1185">Reference proteome</keyword>
<proteinExistence type="predicted"/>
<dbReference type="Proteomes" id="UP000552700">
    <property type="component" value="Unassembled WGS sequence"/>
</dbReference>
<dbReference type="AlphaFoldDB" id="A0A841IYT5"/>